<dbReference type="EMBL" id="CAMGYJ010000003">
    <property type="protein sequence ID" value="CAI0396713.1"/>
    <property type="molecule type" value="Genomic_DNA"/>
</dbReference>
<gene>
    <name evidence="2" type="ORF">LITE_LOCUS9254</name>
</gene>
<evidence type="ECO:0000313" key="3">
    <source>
        <dbReference type="Proteomes" id="UP001154282"/>
    </source>
</evidence>
<proteinExistence type="predicted"/>
<feature type="region of interest" description="Disordered" evidence="1">
    <location>
        <begin position="1"/>
        <end position="37"/>
    </location>
</feature>
<evidence type="ECO:0000313" key="2">
    <source>
        <dbReference type="EMBL" id="CAI0396713.1"/>
    </source>
</evidence>
<name>A0AAV0IIT7_9ROSI</name>
<sequence length="93" mass="10600">MFSIPSANDSKAETDPLPLLRHNAPHPVSNSISSHGQPFPHNSRVFFNGLKSAKFSGGSVISYHQWFNPTHIPPEWVYQCFMFHKMFNDTEAR</sequence>
<dbReference type="Proteomes" id="UP001154282">
    <property type="component" value="Unassembled WGS sequence"/>
</dbReference>
<comment type="caution">
    <text evidence="2">The sequence shown here is derived from an EMBL/GenBank/DDBJ whole genome shotgun (WGS) entry which is preliminary data.</text>
</comment>
<protein>
    <submittedName>
        <fullName evidence="2">Uncharacterized protein</fullName>
    </submittedName>
</protein>
<accession>A0AAV0IIT7</accession>
<reference evidence="2" key="1">
    <citation type="submission" date="2022-08" db="EMBL/GenBank/DDBJ databases">
        <authorList>
            <person name="Gutierrez-Valencia J."/>
        </authorList>
    </citation>
    <scope>NUCLEOTIDE SEQUENCE</scope>
</reference>
<evidence type="ECO:0000256" key="1">
    <source>
        <dbReference type="SAM" id="MobiDB-lite"/>
    </source>
</evidence>
<keyword evidence="3" id="KW-1185">Reference proteome</keyword>
<organism evidence="2 3">
    <name type="scientific">Linum tenue</name>
    <dbReference type="NCBI Taxonomy" id="586396"/>
    <lineage>
        <taxon>Eukaryota</taxon>
        <taxon>Viridiplantae</taxon>
        <taxon>Streptophyta</taxon>
        <taxon>Embryophyta</taxon>
        <taxon>Tracheophyta</taxon>
        <taxon>Spermatophyta</taxon>
        <taxon>Magnoliopsida</taxon>
        <taxon>eudicotyledons</taxon>
        <taxon>Gunneridae</taxon>
        <taxon>Pentapetalae</taxon>
        <taxon>rosids</taxon>
        <taxon>fabids</taxon>
        <taxon>Malpighiales</taxon>
        <taxon>Linaceae</taxon>
        <taxon>Linum</taxon>
    </lineage>
</organism>
<dbReference type="AlphaFoldDB" id="A0AAV0IIT7"/>